<dbReference type="Gene3D" id="3.40.50.2000">
    <property type="entry name" value="Glycogen Phosphorylase B"/>
    <property type="match status" value="2"/>
</dbReference>
<comment type="caution">
    <text evidence="7">The sequence shown here is derived from an EMBL/GenBank/DDBJ whole genome shotgun (WGS) entry which is preliminary data.</text>
</comment>
<dbReference type="GO" id="GO:0016138">
    <property type="term" value="P:glycoside biosynthetic process"/>
    <property type="evidence" value="ECO:0007669"/>
    <property type="project" value="UniProtKB-ARBA"/>
</dbReference>
<sequence>MAFKLHIAVLAFPFGSHAPPLLALVRRLAASAPDALFSFFNSATSNAALFNAIACENIRARNLWDGEAFAGSLFNAVELFLGAGPVNFETAIREAERESGLEIRCLISDAFLWFSSDIAEKRGVPWVAFWISSSCSLSSHVYADQIVRAIESTETAKQEKALSFIPGLEMATTADLPAEVFLGSNPSPMAVAAYKMVERLPRSTAVVLNSFEELEPIITKDLKSKFPNLLNVGPSILASPTNQDAAIADESGCLSWLGSQNRPKSVVYISFGTAVMPPENDLAALCEALETCRFPFLLSIKQQAMKSFPNGFIDRTNSFGKVVVWAPQQQILAHESVGVFVSQCGWNSILESIASCVPLICLPVFAEQKLNSRMVADLWRIGVRVEGGVFSKNGAIECLQEMMTREEGVKIRENVSLLRNKALAAVDSQGSSSNNFHKLLHLIPL</sequence>
<gene>
    <name evidence="7" type="ORF">SASPL_157979</name>
</gene>
<comment type="similarity">
    <text evidence="1 4">Belongs to the UDP-glycosyltransferase family.</text>
</comment>
<organism evidence="7">
    <name type="scientific">Salvia splendens</name>
    <name type="common">Scarlet sage</name>
    <dbReference type="NCBI Taxonomy" id="180675"/>
    <lineage>
        <taxon>Eukaryota</taxon>
        <taxon>Viridiplantae</taxon>
        <taxon>Streptophyta</taxon>
        <taxon>Embryophyta</taxon>
        <taxon>Tracheophyta</taxon>
        <taxon>Spermatophyta</taxon>
        <taxon>Magnoliopsida</taxon>
        <taxon>eudicotyledons</taxon>
        <taxon>Gunneridae</taxon>
        <taxon>Pentapetalae</taxon>
        <taxon>asterids</taxon>
        <taxon>lamiids</taxon>
        <taxon>Lamiales</taxon>
        <taxon>Lamiaceae</taxon>
        <taxon>Nepetoideae</taxon>
        <taxon>Mentheae</taxon>
        <taxon>Salviinae</taxon>
        <taxon>Salvia</taxon>
        <taxon>Salvia subgen. Calosphace</taxon>
        <taxon>core Calosphace</taxon>
    </lineage>
</organism>
<dbReference type="PANTHER" id="PTHR11926">
    <property type="entry name" value="GLUCOSYL/GLUCURONOSYL TRANSFERASES"/>
    <property type="match status" value="1"/>
</dbReference>
<reference evidence="7" key="1">
    <citation type="submission" date="2018-01" db="EMBL/GenBank/DDBJ databases">
        <authorList>
            <person name="Mao J.F."/>
        </authorList>
    </citation>
    <scope>NUCLEOTIDE SEQUENCE</scope>
    <source>
        <strain evidence="7">Huo1</strain>
        <tissue evidence="7">Leaf</tissue>
    </source>
</reference>
<dbReference type="GO" id="GO:0080044">
    <property type="term" value="F:quercetin 7-O-glucosyltransferase activity"/>
    <property type="evidence" value="ECO:0007669"/>
    <property type="project" value="TreeGrafter"/>
</dbReference>
<dbReference type="InterPro" id="IPR002213">
    <property type="entry name" value="UDP_glucos_trans"/>
</dbReference>
<evidence type="ECO:0000256" key="5">
    <source>
        <dbReference type="RuleBase" id="RU362057"/>
    </source>
</evidence>
<name>A0A8X8VU09_SALSN</name>
<dbReference type="GO" id="GO:0080043">
    <property type="term" value="F:quercetin 3-O-glucosyltransferase activity"/>
    <property type="evidence" value="ECO:0007669"/>
    <property type="project" value="TreeGrafter"/>
</dbReference>
<keyword evidence="3 4" id="KW-0808">Transferase</keyword>
<dbReference type="AlphaFoldDB" id="A0A8X8VU09"/>
<evidence type="ECO:0000313" key="8">
    <source>
        <dbReference type="Proteomes" id="UP000298416"/>
    </source>
</evidence>
<dbReference type="EMBL" id="PNBA02001117">
    <property type="protein sequence ID" value="KAG6382355.1"/>
    <property type="molecule type" value="Genomic_DNA"/>
</dbReference>
<dbReference type="OrthoDB" id="5835829at2759"/>
<keyword evidence="2 4" id="KW-0328">Glycosyltransferase</keyword>
<feature type="signal peptide" evidence="6">
    <location>
        <begin position="1"/>
        <end position="18"/>
    </location>
</feature>
<proteinExistence type="inferred from homology"/>
<dbReference type="PROSITE" id="PS00375">
    <property type="entry name" value="UDPGT"/>
    <property type="match status" value="1"/>
</dbReference>
<keyword evidence="8" id="KW-1185">Reference proteome</keyword>
<dbReference type="FunFam" id="3.40.50.2000:FF:000060">
    <property type="entry name" value="Glycosyltransferase"/>
    <property type="match status" value="1"/>
</dbReference>
<feature type="chain" id="PRO_5036451404" description="Glycosyltransferase" evidence="6">
    <location>
        <begin position="19"/>
        <end position="445"/>
    </location>
</feature>
<evidence type="ECO:0000256" key="4">
    <source>
        <dbReference type="RuleBase" id="RU003718"/>
    </source>
</evidence>
<reference evidence="7" key="2">
    <citation type="submission" date="2020-08" db="EMBL/GenBank/DDBJ databases">
        <title>Plant Genome Project.</title>
        <authorList>
            <person name="Zhang R.-G."/>
        </authorList>
    </citation>
    <scope>NUCLEOTIDE SEQUENCE</scope>
    <source>
        <strain evidence="7">Huo1</strain>
        <tissue evidence="7">Leaf</tissue>
    </source>
</reference>
<dbReference type="PANTHER" id="PTHR11926:SF1560">
    <property type="entry name" value="UDP-GLYCOSYLTRANSFERASE 74E1-RELATED"/>
    <property type="match status" value="1"/>
</dbReference>
<accession>A0A8X8VU09</accession>
<dbReference type="EC" id="2.4.1.-" evidence="5"/>
<evidence type="ECO:0000256" key="3">
    <source>
        <dbReference type="ARBA" id="ARBA00022679"/>
    </source>
</evidence>
<protein>
    <recommendedName>
        <fullName evidence="5">Glycosyltransferase</fullName>
        <ecNumber evidence="5">2.4.1.-</ecNumber>
    </recommendedName>
</protein>
<keyword evidence="6" id="KW-0732">Signal</keyword>
<evidence type="ECO:0000256" key="1">
    <source>
        <dbReference type="ARBA" id="ARBA00009995"/>
    </source>
</evidence>
<evidence type="ECO:0000313" key="7">
    <source>
        <dbReference type="EMBL" id="KAG6382355.1"/>
    </source>
</evidence>
<dbReference type="CDD" id="cd03784">
    <property type="entry name" value="GT1_Gtf-like"/>
    <property type="match status" value="1"/>
</dbReference>
<evidence type="ECO:0000256" key="2">
    <source>
        <dbReference type="ARBA" id="ARBA00022676"/>
    </source>
</evidence>
<dbReference type="Proteomes" id="UP000298416">
    <property type="component" value="Unassembled WGS sequence"/>
</dbReference>
<dbReference type="Pfam" id="PF00201">
    <property type="entry name" value="UDPGT"/>
    <property type="match status" value="1"/>
</dbReference>
<dbReference type="SUPFAM" id="SSF53756">
    <property type="entry name" value="UDP-Glycosyltransferase/glycogen phosphorylase"/>
    <property type="match status" value="1"/>
</dbReference>
<dbReference type="InterPro" id="IPR035595">
    <property type="entry name" value="UDP_glycos_trans_CS"/>
</dbReference>
<evidence type="ECO:0000256" key="6">
    <source>
        <dbReference type="SAM" id="SignalP"/>
    </source>
</evidence>